<keyword evidence="12 20" id="KW-0863">Zinc-finger</keyword>
<evidence type="ECO:0000256" key="9">
    <source>
        <dbReference type="ARBA" id="ARBA00022679"/>
    </source>
</evidence>
<dbReference type="PROSITE" id="PS50199">
    <property type="entry name" value="ZF_RANBP2_2"/>
    <property type="match status" value="1"/>
</dbReference>
<keyword evidence="14" id="KW-0862">Zinc</keyword>
<evidence type="ECO:0000256" key="8">
    <source>
        <dbReference type="ARBA" id="ARBA00017887"/>
    </source>
</evidence>
<reference evidence="24" key="1">
    <citation type="submission" date="2022-11" db="EMBL/GenBank/DDBJ databases">
        <authorList>
            <person name="Morgan W.R."/>
            <person name="Tartar A."/>
        </authorList>
    </citation>
    <scope>NUCLEOTIDE SEQUENCE</scope>
    <source>
        <strain evidence="24">ARSEF 373</strain>
    </source>
</reference>
<feature type="compositionally biased region" description="Basic and acidic residues" evidence="21">
    <location>
        <begin position="431"/>
        <end position="441"/>
    </location>
</feature>
<evidence type="ECO:0000256" key="18">
    <source>
        <dbReference type="ARBA" id="ARBA00031783"/>
    </source>
</evidence>
<comment type="catalytic activity">
    <reaction evidence="1">
        <text>S-ubiquitinyl-[E2 ubiquitin-conjugating enzyme]-L-cysteine + [acceptor protein]-L-lysine = [E2 ubiquitin-conjugating enzyme]-L-cysteine + N(6)-ubiquitinyl-[acceptor protein]-L-lysine.</text>
        <dbReference type="EC" id="2.3.2.27"/>
    </reaction>
</comment>
<dbReference type="PROSITE" id="PS00518">
    <property type="entry name" value="ZF_RING_1"/>
    <property type="match status" value="1"/>
</dbReference>
<evidence type="ECO:0000256" key="15">
    <source>
        <dbReference type="ARBA" id="ARBA00023125"/>
    </source>
</evidence>
<dbReference type="PROSITE" id="PS50089">
    <property type="entry name" value="ZF_RING_2"/>
    <property type="match status" value="1"/>
</dbReference>
<evidence type="ECO:0000313" key="24">
    <source>
        <dbReference type="EMBL" id="DAZ93789.1"/>
    </source>
</evidence>
<dbReference type="EC" id="2.3.2.31" evidence="6"/>
<accession>A0AAV2YKD2</accession>
<dbReference type="InterPro" id="IPR017907">
    <property type="entry name" value="Znf_RING_CS"/>
</dbReference>
<feature type="region of interest" description="Disordered" evidence="21">
    <location>
        <begin position="462"/>
        <end position="485"/>
    </location>
</feature>
<dbReference type="PANTHER" id="PTHR14134:SF2">
    <property type="entry name" value="E3 UBIQUITIN-PROTEIN LIGASE RAD18"/>
    <property type="match status" value="1"/>
</dbReference>
<feature type="domain" description="RING-type" evidence="22">
    <location>
        <begin position="29"/>
        <end position="70"/>
    </location>
</feature>
<dbReference type="GO" id="GO:0061630">
    <property type="term" value="F:ubiquitin protein ligase activity"/>
    <property type="evidence" value="ECO:0007669"/>
    <property type="project" value="UniProtKB-EC"/>
</dbReference>
<reference evidence="24" key="2">
    <citation type="journal article" date="2023" name="Microbiol Resour">
        <title>Decontamination and Annotation of the Draft Genome Sequence of the Oomycete Lagenidium giganteum ARSEF 373.</title>
        <authorList>
            <person name="Morgan W.R."/>
            <person name="Tartar A."/>
        </authorList>
    </citation>
    <scope>NUCLEOTIDE SEQUENCE</scope>
    <source>
        <strain evidence="24">ARSEF 373</strain>
    </source>
</reference>
<evidence type="ECO:0000256" key="17">
    <source>
        <dbReference type="ARBA" id="ARBA00023242"/>
    </source>
</evidence>
<dbReference type="GO" id="GO:0006281">
    <property type="term" value="P:DNA repair"/>
    <property type="evidence" value="ECO:0007669"/>
    <property type="project" value="UniProtKB-KW"/>
</dbReference>
<dbReference type="InterPro" id="IPR003613">
    <property type="entry name" value="Ubox_domain"/>
</dbReference>
<keyword evidence="13" id="KW-0833">Ubl conjugation pathway</keyword>
<dbReference type="InterPro" id="IPR001876">
    <property type="entry name" value="Znf_RanBP2"/>
</dbReference>
<comment type="similarity">
    <text evidence="5">Belongs to the RAD18 family.</text>
</comment>
<evidence type="ECO:0000256" key="1">
    <source>
        <dbReference type="ARBA" id="ARBA00000900"/>
    </source>
</evidence>
<dbReference type="InterPro" id="IPR001841">
    <property type="entry name" value="Znf_RING"/>
</dbReference>
<dbReference type="SUPFAM" id="SSF90209">
    <property type="entry name" value="Ran binding protein zinc finger-like"/>
    <property type="match status" value="1"/>
</dbReference>
<feature type="region of interest" description="Disordered" evidence="21">
    <location>
        <begin position="109"/>
        <end position="136"/>
    </location>
</feature>
<gene>
    <name evidence="24" type="ORF">N0F65_009911</name>
</gene>
<dbReference type="InterPro" id="IPR013083">
    <property type="entry name" value="Znf_RING/FYVE/PHD"/>
</dbReference>
<evidence type="ECO:0000256" key="3">
    <source>
        <dbReference type="ARBA" id="ARBA00004123"/>
    </source>
</evidence>
<proteinExistence type="inferred from homology"/>
<evidence type="ECO:0000256" key="6">
    <source>
        <dbReference type="ARBA" id="ARBA00012251"/>
    </source>
</evidence>
<evidence type="ECO:0000256" key="5">
    <source>
        <dbReference type="ARBA" id="ARBA00009506"/>
    </source>
</evidence>
<dbReference type="SMART" id="SM00184">
    <property type="entry name" value="RING"/>
    <property type="match status" value="1"/>
</dbReference>
<feature type="compositionally biased region" description="Basic residues" evidence="21">
    <location>
        <begin position="472"/>
        <end position="485"/>
    </location>
</feature>
<dbReference type="GO" id="GO:0003697">
    <property type="term" value="F:single-stranded DNA binding"/>
    <property type="evidence" value="ECO:0007669"/>
    <property type="project" value="InterPro"/>
</dbReference>
<keyword evidence="9" id="KW-0808">Transferase</keyword>
<keyword evidence="15" id="KW-0238">DNA-binding</keyword>
<evidence type="ECO:0000259" key="22">
    <source>
        <dbReference type="PROSITE" id="PS50089"/>
    </source>
</evidence>
<dbReference type="Proteomes" id="UP001146120">
    <property type="component" value="Unassembled WGS sequence"/>
</dbReference>
<dbReference type="Gene3D" id="2.30.30.380">
    <property type="entry name" value="Zn-finger domain of Sec23/24"/>
    <property type="match status" value="1"/>
</dbReference>
<keyword evidence="11" id="KW-0227">DNA damage</keyword>
<keyword evidence="17" id="KW-0539">Nucleus</keyword>
<feature type="region of interest" description="Disordered" evidence="21">
    <location>
        <begin position="410"/>
        <end position="441"/>
    </location>
</feature>
<dbReference type="PROSITE" id="PS01358">
    <property type="entry name" value="ZF_RANBP2_1"/>
    <property type="match status" value="1"/>
</dbReference>
<dbReference type="SUPFAM" id="SSF57850">
    <property type="entry name" value="RING/U-box"/>
    <property type="match status" value="1"/>
</dbReference>
<dbReference type="InterPro" id="IPR036443">
    <property type="entry name" value="Znf_RanBP2_sf"/>
</dbReference>
<dbReference type="SMART" id="SM00547">
    <property type="entry name" value="ZnF_RBZ"/>
    <property type="match status" value="1"/>
</dbReference>
<protein>
    <recommendedName>
        <fullName evidence="8">RanBP-type and C3HC4-type zinc finger-containing protein 1</fullName>
        <ecNumber evidence="7">2.3.2.27</ecNumber>
        <ecNumber evidence="6">2.3.2.31</ecNumber>
    </recommendedName>
    <alternativeName>
        <fullName evidence="18 19">RING-type E3 ubiquitin transferase RAD18</fullName>
    </alternativeName>
</protein>
<feature type="domain" description="RanBP2-type" evidence="23">
    <location>
        <begin position="436"/>
        <end position="465"/>
    </location>
</feature>
<evidence type="ECO:0000256" key="16">
    <source>
        <dbReference type="ARBA" id="ARBA00023204"/>
    </source>
</evidence>
<comment type="caution">
    <text evidence="24">The sequence shown here is derived from an EMBL/GenBank/DDBJ whole genome shotgun (WGS) entry which is preliminary data.</text>
</comment>
<comment type="pathway">
    <text evidence="4">Protein modification; protein ubiquitination.</text>
</comment>
<evidence type="ECO:0000256" key="12">
    <source>
        <dbReference type="ARBA" id="ARBA00022771"/>
    </source>
</evidence>
<keyword evidence="25" id="KW-1185">Reference proteome</keyword>
<dbReference type="InterPro" id="IPR039577">
    <property type="entry name" value="Rad18"/>
</dbReference>
<evidence type="ECO:0000256" key="13">
    <source>
        <dbReference type="ARBA" id="ARBA00022786"/>
    </source>
</evidence>
<evidence type="ECO:0000256" key="20">
    <source>
        <dbReference type="PROSITE-ProRule" id="PRU00322"/>
    </source>
</evidence>
<dbReference type="GO" id="GO:0006301">
    <property type="term" value="P:DNA damage tolerance"/>
    <property type="evidence" value="ECO:0007669"/>
    <property type="project" value="InterPro"/>
</dbReference>
<evidence type="ECO:0000259" key="23">
    <source>
        <dbReference type="PROSITE" id="PS50199"/>
    </source>
</evidence>
<dbReference type="PANTHER" id="PTHR14134">
    <property type="entry name" value="E3 UBIQUITIN-PROTEIN LIGASE RAD18"/>
    <property type="match status" value="1"/>
</dbReference>
<evidence type="ECO:0000256" key="2">
    <source>
        <dbReference type="ARBA" id="ARBA00001798"/>
    </source>
</evidence>
<evidence type="ECO:0000256" key="11">
    <source>
        <dbReference type="ARBA" id="ARBA00022763"/>
    </source>
</evidence>
<dbReference type="EMBL" id="DAKRPA010000291">
    <property type="protein sequence ID" value="DAZ93789.1"/>
    <property type="molecule type" value="Genomic_DNA"/>
</dbReference>
<feature type="compositionally biased region" description="Basic and acidic residues" evidence="21">
    <location>
        <begin position="125"/>
        <end position="136"/>
    </location>
</feature>
<evidence type="ECO:0000256" key="7">
    <source>
        <dbReference type="ARBA" id="ARBA00012483"/>
    </source>
</evidence>
<feature type="region of interest" description="Disordered" evidence="21">
    <location>
        <begin position="253"/>
        <end position="282"/>
    </location>
</feature>
<dbReference type="GO" id="GO:0097505">
    <property type="term" value="C:Rad6-Rad18 complex"/>
    <property type="evidence" value="ECO:0007669"/>
    <property type="project" value="TreeGrafter"/>
</dbReference>
<dbReference type="SMART" id="SM00504">
    <property type="entry name" value="Ubox"/>
    <property type="match status" value="1"/>
</dbReference>
<keyword evidence="10" id="KW-0479">Metal-binding</keyword>
<dbReference type="GO" id="GO:0008270">
    <property type="term" value="F:zinc ion binding"/>
    <property type="evidence" value="ECO:0007669"/>
    <property type="project" value="UniProtKB-KW"/>
</dbReference>
<feature type="region of interest" description="Disordered" evidence="21">
    <location>
        <begin position="321"/>
        <end position="390"/>
    </location>
</feature>
<evidence type="ECO:0000256" key="4">
    <source>
        <dbReference type="ARBA" id="ARBA00004906"/>
    </source>
</evidence>
<evidence type="ECO:0000256" key="21">
    <source>
        <dbReference type="SAM" id="MobiDB-lite"/>
    </source>
</evidence>
<dbReference type="GO" id="GO:0006513">
    <property type="term" value="P:protein monoubiquitination"/>
    <property type="evidence" value="ECO:0007669"/>
    <property type="project" value="InterPro"/>
</dbReference>
<evidence type="ECO:0000313" key="25">
    <source>
        <dbReference type="Proteomes" id="UP001146120"/>
    </source>
</evidence>
<sequence>MDGNDVDEGEWQWPAPCAELRDLEINMRCQICGELFHGPVLLPCSHAFCSECVRKYLQARGSGGCCPECKQPCSPAELRPNRSLEKIVLAFKAARPKLLTTLETASLDAFKAAPPPPKPSGRPKRGNDAGKAKEKPKLERIALQPYNLLKDKDVKKLLDTIGVSVPAKSREEIIQVHKEYVLLHNAQADSCNPKSVAQIRDEVTKLFRARQQEKAKAEAAKWKLQGTADSEQSPAMQASFERLTQQIKARIAGIDNKTDSKPSQPTGGAVARPSGAQSQPVVAEWRHVSPIGSSMDFYIHSVTHEIRREAPPEYLARRKEIQAAQQANASDATSQDTSAPKTDTPAQQNTPPVLRQSRGKPVKAAKDSMLAFTSPSPKARGKRERSPAPFFSPQAVKAHDVVVLDASDGEGNVSSVGPSVPASSEVADFEPIEKKPPSKWDCPRCTLVNEGGRDQCEACGFEQRPQRAKKEPRNKKLKFQSKLSR</sequence>
<dbReference type="InterPro" id="IPR018957">
    <property type="entry name" value="Znf_C3HC4_RING-type"/>
</dbReference>
<dbReference type="EC" id="2.3.2.27" evidence="7"/>
<feature type="compositionally biased region" description="Low complexity" evidence="21">
    <location>
        <begin position="410"/>
        <end position="426"/>
    </location>
</feature>
<organism evidence="24 25">
    <name type="scientific">Lagenidium giganteum</name>
    <dbReference type="NCBI Taxonomy" id="4803"/>
    <lineage>
        <taxon>Eukaryota</taxon>
        <taxon>Sar</taxon>
        <taxon>Stramenopiles</taxon>
        <taxon>Oomycota</taxon>
        <taxon>Peronosporomycetes</taxon>
        <taxon>Pythiales</taxon>
        <taxon>Pythiaceae</taxon>
    </lineage>
</organism>
<name>A0AAV2YKD2_9STRA</name>
<keyword evidence="16" id="KW-0234">DNA repair</keyword>
<dbReference type="AlphaFoldDB" id="A0AAV2YKD2"/>
<dbReference type="Pfam" id="PF00097">
    <property type="entry name" value="zf-C3HC4"/>
    <property type="match status" value="1"/>
</dbReference>
<dbReference type="FunFam" id="3.30.40.10:FF:000172">
    <property type="entry name" value="E3 ubiquitin-protein ligase RAD18"/>
    <property type="match status" value="1"/>
</dbReference>
<comment type="catalytic activity">
    <reaction evidence="2">
        <text>[E2 ubiquitin-conjugating enzyme]-S-ubiquitinyl-L-cysteine + [acceptor protein]-L-lysine = [E2 ubiquitin-conjugating enzyme]-L-cysteine + [acceptor protein]-N(6)-ubiquitinyl-L-lysine.</text>
        <dbReference type="EC" id="2.3.2.31"/>
    </reaction>
</comment>
<evidence type="ECO:0000256" key="10">
    <source>
        <dbReference type="ARBA" id="ARBA00022723"/>
    </source>
</evidence>
<evidence type="ECO:0000256" key="19">
    <source>
        <dbReference type="ARBA" id="ARBA00082369"/>
    </source>
</evidence>
<comment type="subcellular location">
    <subcellularLocation>
        <location evidence="3">Nucleus</location>
    </subcellularLocation>
</comment>
<evidence type="ECO:0000256" key="14">
    <source>
        <dbReference type="ARBA" id="ARBA00022833"/>
    </source>
</evidence>
<dbReference type="GO" id="GO:0005634">
    <property type="term" value="C:nucleus"/>
    <property type="evidence" value="ECO:0007669"/>
    <property type="project" value="UniProtKB-SubCell"/>
</dbReference>
<feature type="compositionally biased region" description="Polar residues" evidence="21">
    <location>
        <begin position="323"/>
        <end position="351"/>
    </location>
</feature>
<dbReference type="Gene3D" id="3.30.40.10">
    <property type="entry name" value="Zinc/RING finger domain, C3HC4 (zinc finger)"/>
    <property type="match status" value="1"/>
</dbReference>